<reference evidence="2 3" key="1">
    <citation type="submission" date="2020-08" db="EMBL/GenBank/DDBJ databases">
        <title>Description of novel Pseudomonas species.</title>
        <authorList>
            <person name="Duman M."/>
            <person name="Mulet M."/>
            <person name="Altun S."/>
            <person name="Saticioglu I.B."/>
            <person name="Lalucat J."/>
            <person name="Garcia-Valdes E."/>
        </authorList>
    </citation>
    <scope>NUCLEOTIDE SEQUENCE [LARGE SCALE GENOMIC DNA]</scope>
    <source>
        <strain evidence="2 3">P66</strain>
    </source>
</reference>
<dbReference type="Pfam" id="PF09346">
    <property type="entry name" value="SMI1_KNR4"/>
    <property type="match status" value="1"/>
</dbReference>
<keyword evidence="3" id="KW-1185">Reference proteome</keyword>
<proteinExistence type="predicted"/>
<dbReference type="SUPFAM" id="SSF160631">
    <property type="entry name" value="SMI1/KNR4-like"/>
    <property type="match status" value="1"/>
</dbReference>
<dbReference type="InterPro" id="IPR037883">
    <property type="entry name" value="Knr4/Smi1-like_sf"/>
</dbReference>
<accession>A0ABS2BYV0</accession>
<organism evidence="2 3">
    <name type="scientific">Pseudomonas arcuscaelestis</name>
    <dbReference type="NCBI Taxonomy" id="2710591"/>
    <lineage>
        <taxon>Bacteria</taxon>
        <taxon>Pseudomonadati</taxon>
        <taxon>Pseudomonadota</taxon>
        <taxon>Gammaproteobacteria</taxon>
        <taxon>Pseudomonadales</taxon>
        <taxon>Pseudomonadaceae</taxon>
        <taxon>Pseudomonas</taxon>
    </lineage>
</organism>
<dbReference type="Proteomes" id="UP000745663">
    <property type="component" value="Unassembled WGS sequence"/>
</dbReference>
<evidence type="ECO:0000259" key="1">
    <source>
        <dbReference type="Pfam" id="PF09346"/>
    </source>
</evidence>
<dbReference type="EMBL" id="JACOPV010000008">
    <property type="protein sequence ID" value="MBM5458807.1"/>
    <property type="molecule type" value="Genomic_DNA"/>
</dbReference>
<feature type="domain" description="Knr4/Smi1-like" evidence="1">
    <location>
        <begin position="10"/>
        <end position="126"/>
    </location>
</feature>
<gene>
    <name evidence="2" type="ORF">H8F21_14660</name>
</gene>
<evidence type="ECO:0000313" key="3">
    <source>
        <dbReference type="Proteomes" id="UP000745663"/>
    </source>
</evidence>
<protein>
    <submittedName>
        <fullName evidence="2">SMI1/KNR4 family protein</fullName>
    </submittedName>
</protein>
<dbReference type="RefSeq" id="WP_203584740.1">
    <property type="nucleotide sequence ID" value="NZ_JACOPV010000008.1"/>
</dbReference>
<evidence type="ECO:0000313" key="2">
    <source>
        <dbReference type="EMBL" id="MBM5458807.1"/>
    </source>
</evidence>
<name>A0ABS2BYV0_9PSED</name>
<dbReference type="InterPro" id="IPR018958">
    <property type="entry name" value="Knr4/Smi1-like_dom"/>
</dbReference>
<comment type="caution">
    <text evidence="2">The sequence shown here is derived from an EMBL/GenBank/DDBJ whole genome shotgun (WGS) entry which is preliminary data.</text>
</comment>
<sequence length="225" mass="25097">MFSKGTGMLDDFEDIAHEIGISIPNDLGRLIALSAESNREASAVPLATIYDFAFIDAGDSERMLEDWLGRNKQRGAEYTLLPFGQSGGGDAYCFVVFEDGDEGIAKVMHDQEDATLEFPSVSHWITREYIKQCENLEDLACEPPEGIERMKSEVALVGAVLLPEHRELLHGLLDADVVTRPYQAGRKAQVRRVRSLISQEASEALYQSLMSDDPIEFVVVLEWED</sequence>